<reference evidence="9" key="1">
    <citation type="submission" date="2021-02" db="EMBL/GenBank/DDBJ databases">
        <authorList>
            <person name="Nowell W R."/>
        </authorList>
    </citation>
    <scope>NUCLEOTIDE SEQUENCE</scope>
</reference>
<keyword evidence="4" id="KW-0788">Thiol protease</keyword>
<dbReference type="Proteomes" id="UP000663828">
    <property type="component" value="Unassembled WGS sequence"/>
</dbReference>
<feature type="domain" description="Cathepsin propeptide inhibitor" evidence="7">
    <location>
        <begin position="28"/>
        <end position="87"/>
    </location>
</feature>
<evidence type="ECO:0000313" key="10">
    <source>
        <dbReference type="Proteomes" id="UP000663828"/>
    </source>
</evidence>
<dbReference type="SUPFAM" id="SSF54001">
    <property type="entry name" value="Cysteine proteinases"/>
    <property type="match status" value="1"/>
</dbReference>
<dbReference type="InterPro" id="IPR039417">
    <property type="entry name" value="Peptidase_C1A_papain-like"/>
</dbReference>
<dbReference type="GO" id="GO:0006508">
    <property type="term" value="P:proteolysis"/>
    <property type="evidence" value="ECO:0007669"/>
    <property type="project" value="UniProtKB-KW"/>
</dbReference>
<dbReference type="PRINTS" id="PR00705">
    <property type="entry name" value="PAPAIN"/>
</dbReference>
<dbReference type="OrthoDB" id="190265at2759"/>
<feature type="signal peptide" evidence="5">
    <location>
        <begin position="1"/>
        <end position="21"/>
    </location>
</feature>
<proteinExistence type="inferred from homology"/>
<comment type="similarity">
    <text evidence="1">Belongs to the peptidase C1 family.</text>
</comment>
<dbReference type="InterPro" id="IPR013201">
    <property type="entry name" value="Prot_inhib_I29"/>
</dbReference>
<keyword evidence="3" id="KW-0378">Hydrolase</keyword>
<keyword evidence="10" id="KW-1185">Reference proteome</keyword>
<dbReference type="Pfam" id="PF08246">
    <property type="entry name" value="Inhibitor_I29"/>
    <property type="match status" value="1"/>
</dbReference>
<dbReference type="PANTHER" id="PTHR12411">
    <property type="entry name" value="CYSTEINE PROTEASE FAMILY C1-RELATED"/>
    <property type="match status" value="1"/>
</dbReference>
<dbReference type="Gene3D" id="3.90.70.10">
    <property type="entry name" value="Cysteine proteinases"/>
    <property type="match status" value="1"/>
</dbReference>
<dbReference type="InterPro" id="IPR038765">
    <property type="entry name" value="Papain-like_cys_pep_sf"/>
</dbReference>
<evidence type="ECO:0000313" key="11">
    <source>
        <dbReference type="Proteomes" id="UP000663852"/>
    </source>
</evidence>
<evidence type="ECO:0000256" key="2">
    <source>
        <dbReference type="ARBA" id="ARBA00022670"/>
    </source>
</evidence>
<dbReference type="EMBL" id="CAJNOJ010000199">
    <property type="protein sequence ID" value="CAF1278747.1"/>
    <property type="molecule type" value="Genomic_DNA"/>
</dbReference>
<keyword evidence="2" id="KW-0645">Protease</keyword>
<dbReference type="InterPro" id="IPR013128">
    <property type="entry name" value="Peptidase_C1A"/>
</dbReference>
<accession>A0A815CD05</accession>
<dbReference type="CDD" id="cd02248">
    <property type="entry name" value="Peptidase_C1A"/>
    <property type="match status" value="1"/>
</dbReference>
<dbReference type="Proteomes" id="UP000663852">
    <property type="component" value="Unassembled WGS sequence"/>
</dbReference>
<dbReference type="GO" id="GO:0008234">
    <property type="term" value="F:cysteine-type peptidase activity"/>
    <property type="evidence" value="ECO:0007669"/>
    <property type="project" value="UniProtKB-KW"/>
</dbReference>
<feature type="domain" description="Peptidase C1A papain C-terminal" evidence="6">
    <location>
        <begin position="114"/>
        <end position="329"/>
    </location>
</feature>
<gene>
    <name evidence="9" type="ORF">EDS130_LOCUS29427</name>
    <name evidence="8" type="ORF">XAT740_LOCUS22408</name>
</gene>
<evidence type="ECO:0000256" key="1">
    <source>
        <dbReference type="ARBA" id="ARBA00008455"/>
    </source>
</evidence>
<sequence length="331" mass="36997">MQSTLILVLVTLALSSTCIRSMTVNGQWKAWKNQFQKSYTNVEERLRRMIWEKNLELVEEHNRRADLGLHTYRLGMNQFADLTNEEFVKLLKKFPSKRIQKTKRAFTEDSNLEIPDTVDWRDKHAVVPVKNQGQCGSSWAFSAVGSIEGLYAIKTGKLVSLSEQQLVDCSTKQGNYGCNGGLMTQSFQYLEEAGGIQSDATYPYKAIEQTCTFNTSDVVVRVCGYVTIPSGNESVLQQAVALIGPVATAIDASHSSFQMYQSGVYDEPQCQATQPDHGIFIIGYGNDSGKDYWLLKNSWGTGWGEKGFVRVVRNKNNQCAVATMASYPMIC</sequence>
<dbReference type="EMBL" id="CAJNOR010001650">
    <property type="protein sequence ID" value="CAF1177896.1"/>
    <property type="molecule type" value="Genomic_DNA"/>
</dbReference>
<evidence type="ECO:0000259" key="7">
    <source>
        <dbReference type="SMART" id="SM00848"/>
    </source>
</evidence>
<evidence type="ECO:0000313" key="8">
    <source>
        <dbReference type="EMBL" id="CAF1177896.1"/>
    </source>
</evidence>
<dbReference type="InterPro" id="IPR000668">
    <property type="entry name" value="Peptidase_C1A_C"/>
</dbReference>
<dbReference type="PROSITE" id="PS00640">
    <property type="entry name" value="THIOL_PROTEASE_ASN"/>
    <property type="match status" value="1"/>
</dbReference>
<evidence type="ECO:0000256" key="4">
    <source>
        <dbReference type="ARBA" id="ARBA00022807"/>
    </source>
</evidence>
<evidence type="ECO:0000259" key="6">
    <source>
        <dbReference type="SMART" id="SM00645"/>
    </source>
</evidence>
<evidence type="ECO:0000313" key="9">
    <source>
        <dbReference type="EMBL" id="CAF1278747.1"/>
    </source>
</evidence>
<evidence type="ECO:0000256" key="5">
    <source>
        <dbReference type="SAM" id="SignalP"/>
    </source>
</evidence>
<evidence type="ECO:0000256" key="3">
    <source>
        <dbReference type="ARBA" id="ARBA00022801"/>
    </source>
</evidence>
<dbReference type="InterPro" id="IPR025661">
    <property type="entry name" value="Pept_asp_AS"/>
</dbReference>
<dbReference type="Pfam" id="PF00112">
    <property type="entry name" value="Peptidase_C1"/>
    <property type="match status" value="1"/>
</dbReference>
<comment type="caution">
    <text evidence="9">The sequence shown here is derived from an EMBL/GenBank/DDBJ whole genome shotgun (WGS) entry which is preliminary data.</text>
</comment>
<dbReference type="SMART" id="SM00645">
    <property type="entry name" value="Pept_C1"/>
    <property type="match status" value="1"/>
</dbReference>
<keyword evidence="5" id="KW-0732">Signal</keyword>
<name>A0A815CD05_ADIRI</name>
<dbReference type="SMART" id="SM00848">
    <property type="entry name" value="Inhibitor_I29"/>
    <property type="match status" value="1"/>
</dbReference>
<protein>
    <submittedName>
        <fullName evidence="9">Uncharacterized protein</fullName>
    </submittedName>
</protein>
<dbReference type="FunFam" id="3.90.70.10:FF:000006">
    <property type="entry name" value="Cathepsin S"/>
    <property type="match status" value="1"/>
</dbReference>
<organism evidence="9 11">
    <name type="scientific">Adineta ricciae</name>
    <name type="common">Rotifer</name>
    <dbReference type="NCBI Taxonomy" id="249248"/>
    <lineage>
        <taxon>Eukaryota</taxon>
        <taxon>Metazoa</taxon>
        <taxon>Spiralia</taxon>
        <taxon>Gnathifera</taxon>
        <taxon>Rotifera</taxon>
        <taxon>Eurotatoria</taxon>
        <taxon>Bdelloidea</taxon>
        <taxon>Adinetida</taxon>
        <taxon>Adinetidae</taxon>
        <taxon>Adineta</taxon>
    </lineage>
</organism>
<feature type="chain" id="PRO_5036227073" evidence="5">
    <location>
        <begin position="22"/>
        <end position="331"/>
    </location>
</feature>
<dbReference type="AlphaFoldDB" id="A0A815CD05"/>